<dbReference type="SUPFAM" id="SSF63829">
    <property type="entry name" value="Calcium-dependent phosphotriesterase"/>
    <property type="match status" value="1"/>
</dbReference>
<accession>H0HM36</accession>
<evidence type="ECO:0000256" key="1">
    <source>
        <dbReference type="SAM" id="SignalP"/>
    </source>
</evidence>
<evidence type="ECO:0000313" key="3">
    <source>
        <dbReference type="EMBL" id="EHK58228.1"/>
    </source>
</evidence>
<keyword evidence="1" id="KW-0732">Signal</keyword>
<dbReference type="Pfam" id="PF13449">
    <property type="entry name" value="Phytase-like"/>
    <property type="match status" value="1"/>
</dbReference>
<dbReference type="SUPFAM" id="SSF51004">
    <property type="entry name" value="C-terminal (heme d1) domain of cytochrome cd1-nitrite reductase"/>
    <property type="match status" value="1"/>
</dbReference>
<feature type="chain" id="PRO_5003534063" description="Phytase-like domain-containing protein" evidence="1">
    <location>
        <begin position="25"/>
        <end position="740"/>
    </location>
</feature>
<evidence type="ECO:0000313" key="4">
    <source>
        <dbReference type="Proteomes" id="UP000003250"/>
    </source>
</evidence>
<dbReference type="InterPro" id="IPR027372">
    <property type="entry name" value="Phytase-like_dom"/>
</dbReference>
<dbReference type="Gene3D" id="2.130.10.10">
    <property type="entry name" value="YVTN repeat-like/Quinoprotein amine dehydrogenase"/>
    <property type="match status" value="1"/>
</dbReference>
<dbReference type="RefSeq" id="WP_008834848.1">
    <property type="nucleotide sequence ID" value="NZ_AHAM01000038.1"/>
</dbReference>
<dbReference type="InterPro" id="IPR015943">
    <property type="entry name" value="WD40/YVTN_repeat-like_dom_sf"/>
</dbReference>
<feature type="domain" description="Phytase-like" evidence="2">
    <location>
        <begin position="454"/>
        <end position="719"/>
    </location>
</feature>
<name>H0HM36_9HYPH</name>
<organism evidence="3 4">
    <name type="scientific">Mesorhizobium alhagi CCNWXJ12-2</name>
    <dbReference type="NCBI Taxonomy" id="1107882"/>
    <lineage>
        <taxon>Bacteria</taxon>
        <taxon>Pseudomonadati</taxon>
        <taxon>Pseudomonadota</taxon>
        <taxon>Alphaproteobacteria</taxon>
        <taxon>Hyphomicrobiales</taxon>
        <taxon>Phyllobacteriaceae</taxon>
        <taxon>Allomesorhizobium</taxon>
    </lineage>
</organism>
<dbReference type="PANTHER" id="PTHR46928:SF1">
    <property type="entry name" value="MESENCHYME-SPECIFIC CELL SURFACE GLYCOPROTEIN"/>
    <property type="match status" value="1"/>
</dbReference>
<feature type="signal peptide" evidence="1">
    <location>
        <begin position="1"/>
        <end position="24"/>
    </location>
</feature>
<dbReference type="OrthoDB" id="9803927at2"/>
<gene>
    <name evidence="3" type="ORF">MAXJ12_05998</name>
</gene>
<dbReference type="EMBL" id="AHAM01000038">
    <property type="protein sequence ID" value="EHK58228.1"/>
    <property type="molecule type" value="Genomic_DNA"/>
</dbReference>
<keyword evidence="4" id="KW-1185">Reference proteome</keyword>
<protein>
    <recommendedName>
        <fullName evidence="2">Phytase-like domain-containing protein</fullName>
    </recommendedName>
</protein>
<dbReference type="PANTHER" id="PTHR46928">
    <property type="entry name" value="MESENCHYME-SPECIFIC CELL SURFACE GLYCOPROTEIN"/>
    <property type="match status" value="1"/>
</dbReference>
<evidence type="ECO:0000259" key="2">
    <source>
        <dbReference type="Pfam" id="PF13449"/>
    </source>
</evidence>
<dbReference type="InterPro" id="IPR052956">
    <property type="entry name" value="Mesenchyme-surface_protein"/>
</dbReference>
<proteinExistence type="predicted"/>
<sequence>MPRYSRLFALTAALAASVAMPAHAEMMFNRIATFAVADNLPADADRTKPTSSEIIAASEDGMTLVYSDSPLGAVGFIDITDPKAPKPAGMLKIEGEPTSVVVAGTKVLAGVNTSESKTAPSGNLAVIDLASKAIESTCDLGGQPDSLALSKDGKFLAVAIENERDEELNDGEIPQMPAGDLKIFTLSAGVPDCATMKTVTLTGIAEVAGDDPEPEFVAFNEAGEIAVTLQENNHIAIVDAATGQVTTHFSAGSTSLEHIDTKKDGALTFTGKAENVAREPDAVKWLDNDRLVVANEGDYKGGSRGFTIFDKAGKVLFEAGKVLFEAGNALDHAAANVGHYPEHRNKKGVEPEGLETGKFGDEQLFFVALERASLIAVYKDAGAAPELLQLLPSGVGPEGLVAIPSRNLLVTANEADLVEDGLARSHVMVYERADGPAAYPQITAALTDEGTPLGWGALSGLAADPKGAGQLYAVSDSVYRSAPSIFTVDTTQTPALITAKTIVTRDGMPAQKLDLEGIAPDGDGGFWLASEGNSGKLTPHGIIRVNDKGEIKQEIAFPAELLAHEIRFGLEGITTVGEGDDLTLVMAMQREWKDDPKGQVKLVAYKPKAKEWSAVRYPLEAAGAGWIGLSEITAHNGKLYIVERDNLIGANAKVKRVYSVGLDAFKPAALGGELPLVEKTLVRDLIEDLKAAANGYVVDKVEGFAIDAGGEAFIVTDNDGVDDSSGETLFIRLGNIEAVN</sequence>
<dbReference type="InterPro" id="IPR011048">
    <property type="entry name" value="Haem_d1_sf"/>
</dbReference>
<reference evidence="3 4" key="1">
    <citation type="journal article" date="2012" name="J. Bacteriol.">
        <title>Draft Genome Sequence of Mesorhizobium alhagi CCNWXJ12-2T, a Novel Salt-Resistant Species Isolated from the Desert of Northwestern China.</title>
        <authorList>
            <person name="Zhou M."/>
            <person name="Chen W."/>
            <person name="Chen H."/>
            <person name="Wei G."/>
        </authorList>
    </citation>
    <scope>NUCLEOTIDE SEQUENCE [LARGE SCALE GENOMIC DNA]</scope>
    <source>
        <strain evidence="3 4">CCNWXJ12-2</strain>
    </source>
</reference>
<dbReference type="Proteomes" id="UP000003250">
    <property type="component" value="Unassembled WGS sequence"/>
</dbReference>
<dbReference type="PATRIC" id="fig|1107882.3.peg.1185"/>
<dbReference type="AlphaFoldDB" id="H0HM36"/>